<dbReference type="InterPro" id="IPR043917">
    <property type="entry name" value="DUF5753"/>
</dbReference>
<proteinExistence type="predicted"/>
<evidence type="ECO:0000313" key="4">
    <source>
        <dbReference type="Proteomes" id="UP001501867"/>
    </source>
</evidence>
<evidence type="ECO:0000256" key="1">
    <source>
        <dbReference type="SAM" id="MobiDB-lite"/>
    </source>
</evidence>
<dbReference type="Pfam" id="PF19054">
    <property type="entry name" value="DUF5753"/>
    <property type="match status" value="1"/>
</dbReference>
<dbReference type="InterPro" id="IPR010982">
    <property type="entry name" value="Lambda_DNA-bd_dom_sf"/>
</dbReference>
<dbReference type="RefSeq" id="WP_344163160.1">
    <property type="nucleotide sequence ID" value="NZ_BAAABV010000023.1"/>
</dbReference>
<dbReference type="PROSITE" id="PS50943">
    <property type="entry name" value="HTH_CROC1"/>
    <property type="match status" value="1"/>
</dbReference>
<dbReference type="SUPFAM" id="SSF47413">
    <property type="entry name" value="lambda repressor-like DNA-binding domains"/>
    <property type="match status" value="1"/>
</dbReference>
<gene>
    <name evidence="3" type="ORF">GCM10010302_47570</name>
</gene>
<accession>A0ABP3F6P6</accession>
<evidence type="ECO:0000313" key="3">
    <source>
        <dbReference type="EMBL" id="GAA0303513.1"/>
    </source>
</evidence>
<dbReference type="CDD" id="cd00093">
    <property type="entry name" value="HTH_XRE"/>
    <property type="match status" value="1"/>
</dbReference>
<comment type="caution">
    <text evidence="3">The sequence shown here is derived from an EMBL/GenBank/DDBJ whole genome shotgun (WGS) entry which is preliminary data.</text>
</comment>
<dbReference type="Pfam" id="PF01381">
    <property type="entry name" value="HTH_3"/>
    <property type="match status" value="1"/>
</dbReference>
<feature type="domain" description="HTH cro/C1-type" evidence="2">
    <location>
        <begin position="26"/>
        <end position="79"/>
    </location>
</feature>
<dbReference type="SMART" id="SM00530">
    <property type="entry name" value="HTH_XRE"/>
    <property type="match status" value="1"/>
</dbReference>
<sequence>MTAGKGSGGDDQVEPDPDLKNFGETVKAFRKRVDLTQEQFAPKVGYSVQYVASVEQGRRHPSVKFVNKSEEVLDAFGVLHIAAKQMTRRRGLASWFRRWAELEAEAIALDTYECRSVPGLLQTEAYARAQIENVPPRLTTEEAEDRITQRLARQKVLTRTPYTAFSFIIEQTVVERQTGGAEITRALIDHLLACARLPNVDLQLMPTVSPEHAGTDGPFRLLESTEHQWWAYSEGQKAGQVISDPKAVSDLQQQYAKLRIQALNPADSVGLLMRLRGSL</sequence>
<dbReference type="EMBL" id="BAAABV010000023">
    <property type="protein sequence ID" value="GAA0303513.1"/>
    <property type="molecule type" value="Genomic_DNA"/>
</dbReference>
<feature type="region of interest" description="Disordered" evidence="1">
    <location>
        <begin position="1"/>
        <end position="20"/>
    </location>
</feature>
<dbReference type="Gene3D" id="1.10.260.40">
    <property type="entry name" value="lambda repressor-like DNA-binding domains"/>
    <property type="match status" value="1"/>
</dbReference>
<dbReference type="InterPro" id="IPR001387">
    <property type="entry name" value="Cro/C1-type_HTH"/>
</dbReference>
<protein>
    <submittedName>
        <fullName evidence="3">Helix-turn-helix transcriptional regulator</fullName>
    </submittedName>
</protein>
<dbReference type="Proteomes" id="UP001501867">
    <property type="component" value="Unassembled WGS sequence"/>
</dbReference>
<name>A0ABP3F6P6_9ACTN</name>
<keyword evidence="4" id="KW-1185">Reference proteome</keyword>
<evidence type="ECO:0000259" key="2">
    <source>
        <dbReference type="PROSITE" id="PS50943"/>
    </source>
</evidence>
<reference evidence="4" key="1">
    <citation type="journal article" date="2019" name="Int. J. Syst. Evol. Microbiol.">
        <title>The Global Catalogue of Microorganisms (GCM) 10K type strain sequencing project: providing services to taxonomists for standard genome sequencing and annotation.</title>
        <authorList>
            <consortium name="The Broad Institute Genomics Platform"/>
            <consortium name="The Broad Institute Genome Sequencing Center for Infectious Disease"/>
            <person name="Wu L."/>
            <person name="Ma J."/>
        </authorList>
    </citation>
    <scope>NUCLEOTIDE SEQUENCE [LARGE SCALE GENOMIC DNA]</scope>
    <source>
        <strain evidence="4">JCM 4505</strain>
    </source>
</reference>
<organism evidence="3 4">
    <name type="scientific">Streptomyces polychromogenes</name>
    <dbReference type="NCBI Taxonomy" id="67342"/>
    <lineage>
        <taxon>Bacteria</taxon>
        <taxon>Bacillati</taxon>
        <taxon>Actinomycetota</taxon>
        <taxon>Actinomycetes</taxon>
        <taxon>Kitasatosporales</taxon>
        <taxon>Streptomycetaceae</taxon>
        <taxon>Streptomyces</taxon>
    </lineage>
</organism>